<proteinExistence type="inferred from homology"/>
<feature type="domain" description="Sugar phosphate transporter" evidence="9">
    <location>
        <begin position="21"/>
        <end position="309"/>
    </location>
</feature>
<dbReference type="Pfam" id="PF03151">
    <property type="entry name" value="TPT"/>
    <property type="match status" value="1"/>
</dbReference>
<sequence>MLPTVENEKLKLQEPAIPLMVWLYISCWIVLSSIAILFNKYLLDNLEFHFPAILTCWHLFFSTIMTQILARTTTLLDGRKTVRMTPRIYLRAIIPIGVLFSASLVCSNQSYLYLSVAFIQMLKASAPVAVLLTSWLFGVASPKLKVLLNVLFIVFGVSLASLGEIKFVWLGFFFQAGGIFAEAVRLILIQILLSDSGQKMDPLVSLYYYAPVCTVMNFLVAAATEFNSFQIQDIWRVGIWTLVLNAMLAFLLNGSSVFLIGKTSGLVMTLCGVLKNILLVLASVLLWGTVIMPLQVFGYTIALIGLIYYGVGYEGILTCYVYTSKFAKQIWEGESSEKKFESASTGRERGGRIVRKVVIVGIFMLCAVGLVAWFAARRGQAHFEEKGEKGWFDLGGQRRSGIGIL</sequence>
<name>A0A2J6PTL5_9HELO</name>
<feature type="transmembrane region" description="Helical" evidence="8">
    <location>
        <begin position="267"/>
        <end position="290"/>
    </location>
</feature>
<feature type="transmembrane region" description="Helical" evidence="8">
    <location>
        <begin position="296"/>
        <end position="322"/>
    </location>
</feature>
<keyword evidence="7 8" id="KW-0472">Membrane</keyword>
<evidence type="ECO:0000313" key="10">
    <source>
        <dbReference type="EMBL" id="PMD17378.1"/>
    </source>
</evidence>
<keyword evidence="6 8" id="KW-1133">Transmembrane helix</keyword>
<evidence type="ECO:0000256" key="5">
    <source>
        <dbReference type="ARBA" id="ARBA00022692"/>
    </source>
</evidence>
<dbReference type="OrthoDB" id="6418713at2759"/>
<feature type="transmembrane region" description="Helical" evidence="8">
    <location>
        <begin position="111"/>
        <end position="139"/>
    </location>
</feature>
<feature type="transmembrane region" description="Helical" evidence="8">
    <location>
        <begin position="146"/>
        <end position="163"/>
    </location>
</feature>
<comment type="subunit">
    <text evidence="4">Homooligomer.</text>
</comment>
<evidence type="ECO:0000313" key="11">
    <source>
        <dbReference type="Proteomes" id="UP000235672"/>
    </source>
</evidence>
<dbReference type="EMBL" id="KZ613500">
    <property type="protein sequence ID" value="PMD17378.1"/>
    <property type="molecule type" value="Genomic_DNA"/>
</dbReference>
<reference evidence="10 11" key="1">
    <citation type="submission" date="2016-05" db="EMBL/GenBank/DDBJ databases">
        <title>A degradative enzymes factory behind the ericoid mycorrhizal symbiosis.</title>
        <authorList>
            <consortium name="DOE Joint Genome Institute"/>
            <person name="Martino E."/>
            <person name="Morin E."/>
            <person name="Grelet G."/>
            <person name="Kuo A."/>
            <person name="Kohler A."/>
            <person name="Daghino S."/>
            <person name="Barry K."/>
            <person name="Choi C."/>
            <person name="Cichocki N."/>
            <person name="Clum A."/>
            <person name="Copeland A."/>
            <person name="Hainaut M."/>
            <person name="Haridas S."/>
            <person name="Labutti K."/>
            <person name="Lindquist E."/>
            <person name="Lipzen A."/>
            <person name="Khouja H.-R."/>
            <person name="Murat C."/>
            <person name="Ohm R."/>
            <person name="Olson A."/>
            <person name="Spatafora J."/>
            <person name="Veneault-Fourrey C."/>
            <person name="Henrissat B."/>
            <person name="Grigoriev I."/>
            <person name="Martin F."/>
            <person name="Perotto S."/>
        </authorList>
    </citation>
    <scope>NUCLEOTIDE SEQUENCE [LARGE SCALE GENOMIC DNA]</scope>
    <source>
        <strain evidence="10 11">UAMH 7357</strain>
    </source>
</reference>
<evidence type="ECO:0000256" key="3">
    <source>
        <dbReference type="ARBA" id="ARBA00010425"/>
    </source>
</evidence>
<evidence type="ECO:0000256" key="7">
    <source>
        <dbReference type="ARBA" id="ARBA00023136"/>
    </source>
</evidence>
<dbReference type="PANTHER" id="PTHR11132">
    <property type="entry name" value="SOLUTE CARRIER FAMILY 35"/>
    <property type="match status" value="1"/>
</dbReference>
<dbReference type="InterPro" id="IPR050186">
    <property type="entry name" value="TPT_transporter"/>
</dbReference>
<protein>
    <submittedName>
        <fullName evidence="10">TPT-domain-containing protein</fullName>
    </submittedName>
</protein>
<keyword evidence="5 8" id="KW-0812">Transmembrane</keyword>
<comment type="similarity">
    <text evidence="3">Belongs to the TPT transporter family. SLC35D subfamily.</text>
</comment>
<feature type="transmembrane region" description="Helical" evidence="8">
    <location>
        <begin position="48"/>
        <end position="68"/>
    </location>
</feature>
<dbReference type="InterPro" id="IPR004853">
    <property type="entry name" value="Sugar_P_trans_dom"/>
</dbReference>
<dbReference type="GO" id="GO:0005789">
    <property type="term" value="C:endoplasmic reticulum membrane"/>
    <property type="evidence" value="ECO:0007669"/>
    <property type="project" value="UniProtKB-SubCell"/>
</dbReference>
<accession>A0A2J6PTL5</accession>
<evidence type="ECO:0000256" key="8">
    <source>
        <dbReference type="SAM" id="Phobius"/>
    </source>
</evidence>
<dbReference type="AlphaFoldDB" id="A0A2J6PTL5"/>
<feature type="transmembrane region" description="Helical" evidence="8">
    <location>
        <begin position="169"/>
        <end position="194"/>
    </location>
</feature>
<evidence type="ECO:0000256" key="6">
    <source>
        <dbReference type="ARBA" id="ARBA00022989"/>
    </source>
</evidence>
<feature type="transmembrane region" description="Helical" evidence="8">
    <location>
        <begin position="357"/>
        <end position="376"/>
    </location>
</feature>
<evidence type="ECO:0000256" key="2">
    <source>
        <dbReference type="ARBA" id="ARBA00004477"/>
    </source>
</evidence>
<evidence type="ECO:0000259" key="9">
    <source>
        <dbReference type="Pfam" id="PF03151"/>
    </source>
</evidence>
<keyword evidence="11" id="KW-1185">Reference proteome</keyword>
<gene>
    <name evidence="10" type="ORF">NA56DRAFT_707898</name>
</gene>
<dbReference type="Proteomes" id="UP000235672">
    <property type="component" value="Unassembled WGS sequence"/>
</dbReference>
<comment type="subcellular location">
    <subcellularLocation>
        <location evidence="2">Endoplasmic reticulum membrane</location>
        <topology evidence="2">Multi-pass membrane protein</topology>
    </subcellularLocation>
</comment>
<evidence type="ECO:0000256" key="1">
    <source>
        <dbReference type="ARBA" id="ARBA00003420"/>
    </source>
</evidence>
<evidence type="ECO:0000256" key="4">
    <source>
        <dbReference type="ARBA" id="ARBA00011182"/>
    </source>
</evidence>
<organism evidence="10 11">
    <name type="scientific">Hyaloscypha hepaticicola</name>
    <dbReference type="NCBI Taxonomy" id="2082293"/>
    <lineage>
        <taxon>Eukaryota</taxon>
        <taxon>Fungi</taxon>
        <taxon>Dikarya</taxon>
        <taxon>Ascomycota</taxon>
        <taxon>Pezizomycotina</taxon>
        <taxon>Leotiomycetes</taxon>
        <taxon>Helotiales</taxon>
        <taxon>Hyaloscyphaceae</taxon>
        <taxon>Hyaloscypha</taxon>
    </lineage>
</organism>
<comment type="function">
    <text evidence="1">Involved in the import of GDP-mannose from the cytoplasm into the Golgi lumen.</text>
</comment>
<feature type="transmembrane region" description="Helical" evidence="8">
    <location>
        <begin position="88"/>
        <end position="105"/>
    </location>
</feature>
<feature type="transmembrane region" description="Helical" evidence="8">
    <location>
        <begin position="206"/>
        <end position="226"/>
    </location>
</feature>
<feature type="transmembrane region" description="Helical" evidence="8">
    <location>
        <begin position="21"/>
        <end position="42"/>
    </location>
</feature>
<feature type="transmembrane region" description="Helical" evidence="8">
    <location>
        <begin position="238"/>
        <end position="260"/>
    </location>
</feature>